<evidence type="ECO:0000313" key="4">
    <source>
        <dbReference type="Proteomes" id="UP001642360"/>
    </source>
</evidence>
<proteinExistence type="predicted"/>
<name>A0ABC8UEQ0_9AQUA</name>
<feature type="compositionally biased region" description="Basic residues" evidence="1">
    <location>
        <begin position="1"/>
        <end position="17"/>
    </location>
</feature>
<reference evidence="3 4" key="1">
    <citation type="submission" date="2024-02" db="EMBL/GenBank/DDBJ databases">
        <authorList>
            <person name="Vignale AGUSTIN F."/>
            <person name="Sosa J E."/>
            <person name="Modenutti C."/>
        </authorList>
    </citation>
    <scope>NUCLEOTIDE SEQUENCE [LARGE SCALE GENOMIC DNA]</scope>
</reference>
<dbReference type="PANTHER" id="PTHR44259">
    <property type="entry name" value="OS07G0183000 PROTEIN-RELATED"/>
    <property type="match status" value="1"/>
</dbReference>
<gene>
    <name evidence="3" type="ORF">ILEXP_LOCUS49006</name>
</gene>
<dbReference type="PANTHER" id="PTHR44259:SF114">
    <property type="entry name" value="OS06G0707300 PROTEIN"/>
    <property type="match status" value="1"/>
</dbReference>
<organism evidence="3 4">
    <name type="scientific">Ilex paraguariensis</name>
    <name type="common">yerba mate</name>
    <dbReference type="NCBI Taxonomy" id="185542"/>
    <lineage>
        <taxon>Eukaryota</taxon>
        <taxon>Viridiplantae</taxon>
        <taxon>Streptophyta</taxon>
        <taxon>Embryophyta</taxon>
        <taxon>Tracheophyta</taxon>
        <taxon>Spermatophyta</taxon>
        <taxon>Magnoliopsida</taxon>
        <taxon>eudicotyledons</taxon>
        <taxon>Gunneridae</taxon>
        <taxon>Pentapetalae</taxon>
        <taxon>asterids</taxon>
        <taxon>campanulids</taxon>
        <taxon>Aquifoliales</taxon>
        <taxon>Aquifoliaceae</taxon>
        <taxon>Ilex</taxon>
    </lineage>
</organism>
<accession>A0ABC8UEQ0</accession>
<keyword evidence="4" id="KW-1185">Reference proteome</keyword>
<dbReference type="Pfam" id="PF03478">
    <property type="entry name" value="Beta-prop_KIB1-4"/>
    <property type="match status" value="1"/>
</dbReference>
<dbReference type="EMBL" id="CAUOFW020007392">
    <property type="protein sequence ID" value="CAK9179067.1"/>
    <property type="molecule type" value="Genomic_DNA"/>
</dbReference>
<evidence type="ECO:0000313" key="3">
    <source>
        <dbReference type="EMBL" id="CAK9179067.1"/>
    </source>
</evidence>
<feature type="domain" description="KIB1-4 beta-propeller" evidence="2">
    <location>
        <begin position="129"/>
        <end position="311"/>
    </location>
</feature>
<evidence type="ECO:0000259" key="2">
    <source>
        <dbReference type="Pfam" id="PF03478"/>
    </source>
</evidence>
<dbReference type="AlphaFoldDB" id="A0ABC8UEQ0"/>
<comment type="caution">
    <text evidence="3">The sequence shown here is derived from an EMBL/GenBank/DDBJ whole genome shotgun (WGS) entry which is preliminary data.</text>
</comment>
<feature type="region of interest" description="Disordered" evidence="1">
    <location>
        <begin position="1"/>
        <end position="34"/>
    </location>
</feature>
<sequence length="317" mass="36699">MQRRPRRKTIAANKRRKISDSKVTLTPTPERERRPWSDVHEDIMRSIMEKLYPADQIRFQAFCKDWPIPSSNSGTGPLQRMPWLSAYWWFQDSISGQQTPSKFSLSASFATRLAILPGEKNGNSLIMLKDVIKLPELSSKHVVVTISSAPTSQGCVLFVASLLSGNKLRISTRRCGDKAWSTQKFDGEFEKPQKSVVYFEGAFYCVFKGGMLGFFTVEDGSWSLLTTSLDPLPWWDEFDMYSAYLVECDGKLLMATVYETFEEWRFFRFDWSEMSWVLQERLGEWSLFAGGTSFLVPAVEGREYLAEKIYYKYFWHD</sequence>
<dbReference type="InterPro" id="IPR050942">
    <property type="entry name" value="F-box_BR-signaling"/>
</dbReference>
<dbReference type="Proteomes" id="UP001642360">
    <property type="component" value="Unassembled WGS sequence"/>
</dbReference>
<protein>
    <recommendedName>
        <fullName evidence="2">KIB1-4 beta-propeller domain-containing protein</fullName>
    </recommendedName>
</protein>
<dbReference type="InterPro" id="IPR005174">
    <property type="entry name" value="KIB1-4_b-propeller"/>
</dbReference>
<evidence type="ECO:0000256" key="1">
    <source>
        <dbReference type="SAM" id="MobiDB-lite"/>
    </source>
</evidence>